<name>A0AAU8LWU7_9BACT</name>
<dbReference type="InterPro" id="IPR022789">
    <property type="entry name" value="ParD"/>
</dbReference>
<dbReference type="InterPro" id="IPR038296">
    <property type="entry name" value="ParD_sf"/>
</dbReference>
<reference evidence="1" key="1">
    <citation type="journal article" date="2024" name="Syst. Appl. Microbiol.">
        <title>First single-strain enrichments of Electrothrix cable bacteria, description of E. aestuarii sp. nov. and E. rattekaaiensis sp. nov., and proposal of a cable bacteria taxonomy following the rules of the SeqCode.</title>
        <authorList>
            <person name="Plum-Jensen L.E."/>
            <person name="Schramm A."/>
            <person name="Marshall I.P.G."/>
        </authorList>
    </citation>
    <scope>NUCLEOTIDE SEQUENCE</scope>
    <source>
        <strain evidence="1">Rat1</strain>
    </source>
</reference>
<gene>
    <name evidence="1" type="ORF">Q3M24_00755</name>
</gene>
<sequence>MKKLIIEMPEKQHQAITAKALLSGMSLKKYVLKKLEVPETDLEEPVDIKENLKNSLQEMIEYRKGKKALRLAGDVLAEL</sequence>
<organism evidence="1">
    <name type="scientific">Candidatus Electrothrix aestuarii</name>
    <dbReference type="NCBI Taxonomy" id="3062594"/>
    <lineage>
        <taxon>Bacteria</taxon>
        <taxon>Pseudomonadati</taxon>
        <taxon>Thermodesulfobacteriota</taxon>
        <taxon>Desulfobulbia</taxon>
        <taxon>Desulfobulbales</taxon>
        <taxon>Desulfobulbaceae</taxon>
        <taxon>Candidatus Electrothrix</taxon>
    </lineage>
</organism>
<evidence type="ECO:0008006" key="2">
    <source>
        <dbReference type="Google" id="ProtNLM"/>
    </source>
</evidence>
<dbReference type="EMBL" id="CP159373">
    <property type="protein sequence ID" value="XCN73319.1"/>
    <property type="molecule type" value="Genomic_DNA"/>
</dbReference>
<dbReference type="AlphaFoldDB" id="A0AAU8LWU7"/>
<proteinExistence type="predicted"/>
<dbReference type="Gene3D" id="6.10.180.10">
    <property type="entry name" value="Antitoxin ParD"/>
    <property type="match status" value="1"/>
</dbReference>
<dbReference type="KEGG" id="eaj:Q3M24_00755"/>
<protein>
    <recommendedName>
        <fullName evidence="2">Antitoxin</fullName>
    </recommendedName>
</protein>
<accession>A0AAU8LWU7</accession>
<dbReference type="Pfam" id="PF09386">
    <property type="entry name" value="ParD"/>
    <property type="match status" value="1"/>
</dbReference>
<reference evidence="1" key="2">
    <citation type="submission" date="2024-06" db="EMBL/GenBank/DDBJ databases">
        <authorList>
            <person name="Plum-Jensen L.E."/>
            <person name="Schramm A."/>
            <person name="Marshall I.P.G."/>
        </authorList>
    </citation>
    <scope>NUCLEOTIDE SEQUENCE</scope>
    <source>
        <strain evidence="1">Rat1</strain>
    </source>
</reference>
<evidence type="ECO:0000313" key="1">
    <source>
        <dbReference type="EMBL" id="XCN73319.1"/>
    </source>
</evidence>